<comment type="caution">
    <text evidence="3">The sequence shown here is derived from an EMBL/GenBank/DDBJ whole genome shotgun (WGS) entry which is preliminary data.</text>
</comment>
<feature type="compositionally biased region" description="Pro residues" evidence="1">
    <location>
        <begin position="15"/>
        <end position="39"/>
    </location>
</feature>
<evidence type="ECO:0000259" key="2">
    <source>
        <dbReference type="Pfam" id="PF14111"/>
    </source>
</evidence>
<accession>A0ABQ7P0T2</accession>
<proteinExistence type="predicted"/>
<feature type="compositionally biased region" description="Low complexity" evidence="1">
    <location>
        <begin position="474"/>
        <end position="483"/>
    </location>
</feature>
<feature type="compositionally biased region" description="Low complexity" evidence="1">
    <location>
        <begin position="173"/>
        <end position="191"/>
    </location>
</feature>
<dbReference type="Pfam" id="PF14111">
    <property type="entry name" value="DUF4283"/>
    <property type="match status" value="1"/>
</dbReference>
<dbReference type="PANTHER" id="PTHR31286">
    <property type="entry name" value="GLYCINE-RICH CELL WALL STRUCTURAL PROTEIN 1.8-LIKE"/>
    <property type="match status" value="1"/>
</dbReference>
<evidence type="ECO:0000256" key="1">
    <source>
        <dbReference type="SAM" id="MobiDB-lite"/>
    </source>
</evidence>
<feature type="compositionally biased region" description="Polar residues" evidence="1">
    <location>
        <begin position="1"/>
        <end position="13"/>
    </location>
</feature>
<feature type="domain" description="DUF4283" evidence="2">
    <location>
        <begin position="233"/>
        <end position="314"/>
    </location>
</feature>
<evidence type="ECO:0000313" key="4">
    <source>
        <dbReference type="Proteomes" id="UP000823674"/>
    </source>
</evidence>
<keyword evidence="4" id="KW-1185">Reference proteome</keyword>
<feature type="compositionally biased region" description="Polar residues" evidence="1">
    <location>
        <begin position="516"/>
        <end position="531"/>
    </location>
</feature>
<sequence>MTNDWKLPTTASAANPPPFSAGEPPTPALPPDPPDPTSPLSPHEFPPLSSTKTGSSTISKKKGSVNLLTHQTGARVEHLPTTPSTTGLVLAPEGSKTGQSETANTVHGYETQKFTIQKPSPVDKENSAPNLIALPPKSTSPLLSNIASSFPNPSNHIKSSHSNPPTPAPAVETLSSNTPTTAASAPAVPAAPSLVERLRSAEDKSLERLAPVTLSAIGRPRILIPDSVFEEGAQLHKDFIICYYNGRALPFNQIQSVFNHMWSKGKKLEIHNNPLNRSTIVRIPNAYLRQKILEKNIWYVGDSMFHTAQWTSKHSKATPSLQAIKIWAHLTGVPLDLRHKKGLSLVAGLVGDPKETDDFTKNLVSLSESHVKVEVDLTRPLPSIVEFERQSGEVVEVLIQYPWTPPKCSHCNELGHVIRNCLHYVPPLPQTPASNKEVGKSLKNPKPFASKPSSSKPQPVYRKKTTDPTPPPSSSATTDLSLSIIPPPPTPPHQNLSDHPVAMITDTSVPIPPASPSTSLIISQKSFSSPDQVPRPSLKPSPFKRHFVYF</sequence>
<organism evidence="3 4">
    <name type="scientific">Brassica rapa subsp. trilocularis</name>
    <dbReference type="NCBI Taxonomy" id="1813537"/>
    <lineage>
        <taxon>Eukaryota</taxon>
        <taxon>Viridiplantae</taxon>
        <taxon>Streptophyta</taxon>
        <taxon>Embryophyta</taxon>
        <taxon>Tracheophyta</taxon>
        <taxon>Spermatophyta</taxon>
        <taxon>Magnoliopsida</taxon>
        <taxon>eudicotyledons</taxon>
        <taxon>Gunneridae</taxon>
        <taxon>Pentapetalae</taxon>
        <taxon>rosids</taxon>
        <taxon>malvids</taxon>
        <taxon>Brassicales</taxon>
        <taxon>Brassicaceae</taxon>
        <taxon>Brassiceae</taxon>
        <taxon>Brassica</taxon>
    </lineage>
</organism>
<dbReference type="EMBL" id="JADBGQ010000001">
    <property type="protein sequence ID" value="KAG5415529.1"/>
    <property type="molecule type" value="Genomic_DNA"/>
</dbReference>
<protein>
    <recommendedName>
        <fullName evidence="2">DUF4283 domain-containing protein</fullName>
    </recommendedName>
</protein>
<dbReference type="InterPro" id="IPR040256">
    <property type="entry name" value="At4g02000-like"/>
</dbReference>
<feature type="compositionally biased region" description="Low complexity" evidence="1">
    <location>
        <begin position="49"/>
        <end position="58"/>
    </location>
</feature>
<evidence type="ECO:0000313" key="3">
    <source>
        <dbReference type="EMBL" id="KAG5415529.1"/>
    </source>
</evidence>
<dbReference type="Proteomes" id="UP000823674">
    <property type="component" value="Chromosome A01"/>
</dbReference>
<feature type="region of interest" description="Disordered" evidence="1">
    <location>
        <begin position="1"/>
        <end position="103"/>
    </location>
</feature>
<feature type="compositionally biased region" description="Polar residues" evidence="1">
    <location>
        <begin position="149"/>
        <end position="163"/>
    </location>
</feature>
<dbReference type="InterPro" id="IPR025558">
    <property type="entry name" value="DUF4283"/>
</dbReference>
<feature type="compositionally biased region" description="Low complexity" evidence="1">
    <location>
        <begin position="444"/>
        <end position="457"/>
    </location>
</feature>
<feature type="region of interest" description="Disordered" evidence="1">
    <location>
        <begin position="149"/>
        <end position="191"/>
    </location>
</feature>
<reference evidence="3 4" key="1">
    <citation type="submission" date="2021-03" db="EMBL/GenBank/DDBJ databases">
        <authorList>
            <person name="King G.J."/>
            <person name="Bancroft I."/>
            <person name="Baten A."/>
            <person name="Bloomfield J."/>
            <person name="Borpatragohain P."/>
            <person name="He Z."/>
            <person name="Irish N."/>
            <person name="Irwin J."/>
            <person name="Liu K."/>
            <person name="Mauleon R.P."/>
            <person name="Moore J."/>
            <person name="Morris R."/>
            <person name="Ostergaard L."/>
            <person name="Wang B."/>
            <person name="Wells R."/>
        </authorList>
    </citation>
    <scope>NUCLEOTIDE SEQUENCE [LARGE SCALE GENOMIC DNA]</scope>
    <source>
        <strain evidence="3">R-o-18</strain>
        <tissue evidence="3">Leaf</tissue>
    </source>
</reference>
<name>A0ABQ7P0T2_BRACM</name>
<dbReference type="PANTHER" id="PTHR31286:SF90">
    <property type="entry name" value="DUF4283 DOMAIN-CONTAINING PROTEIN"/>
    <property type="match status" value="1"/>
</dbReference>
<feature type="region of interest" description="Disordered" evidence="1">
    <location>
        <begin position="432"/>
        <end position="541"/>
    </location>
</feature>
<gene>
    <name evidence="3" type="primary">A01g509070.1_BraROA</name>
    <name evidence="3" type="ORF">IGI04_003096</name>
</gene>